<dbReference type="OrthoDB" id="242585at2157"/>
<dbReference type="RefSeq" id="WP_006881682.1">
    <property type="nucleotide sequence ID" value="NZ_AOIU01000003.1"/>
</dbReference>
<comment type="caution">
    <text evidence="2">The sequence shown here is derived from an EMBL/GenBank/DDBJ whole genome shotgun (WGS) entry which is preliminary data.</text>
</comment>
<feature type="domain" description="DUF7993" evidence="1">
    <location>
        <begin position="5"/>
        <end position="119"/>
    </location>
</feature>
<protein>
    <recommendedName>
        <fullName evidence="1">DUF7993 domain-containing protein</fullName>
    </recommendedName>
</protein>
<reference evidence="2 3" key="1">
    <citation type="journal article" date="2014" name="PLoS Genet.">
        <title>Phylogenetically driven sequencing of extremely halophilic archaea reveals strategies for static and dynamic osmo-response.</title>
        <authorList>
            <person name="Becker E.A."/>
            <person name="Seitzer P.M."/>
            <person name="Tritt A."/>
            <person name="Larsen D."/>
            <person name="Krusor M."/>
            <person name="Yao A.I."/>
            <person name="Wu D."/>
            <person name="Madern D."/>
            <person name="Eisen J.A."/>
            <person name="Darling A.E."/>
            <person name="Facciotti M.T."/>
        </authorList>
    </citation>
    <scope>NUCLEOTIDE SEQUENCE [LARGE SCALE GENOMIC DNA]</scope>
    <source>
        <strain evidence="2 3">2-9-1</strain>
    </source>
</reference>
<name>M0D8N8_9EURY</name>
<keyword evidence="3" id="KW-1185">Reference proteome</keyword>
<dbReference type="EMBL" id="AOIU01000003">
    <property type="protein sequence ID" value="ELZ30504.1"/>
    <property type="molecule type" value="Genomic_DNA"/>
</dbReference>
<sequence length="121" mass="12679">MVEATGRALAERLAAALDDAADAGDLRVVDRATRLDPAPDGAFAYAIGADAGRFADVFVAPTRVRVEFTAAPAVAARAGADADLRVRPKAVRPPRTLVFVESVEEIRPALDVVEAVRAVVD</sequence>
<dbReference type="STRING" id="797114.C475_00130"/>
<dbReference type="Proteomes" id="UP000011626">
    <property type="component" value="Unassembled WGS sequence"/>
</dbReference>
<evidence type="ECO:0000313" key="3">
    <source>
        <dbReference type="Proteomes" id="UP000011626"/>
    </source>
</evidence>
<organism evidence="2 3">
    <name type="scientific">Halosimplex carlsbadense 2-9-1</name>
    <dbReference type="NCBI Taxonomy" id="797114"/>
    <lineage>
        <taxon>Archaea</taxon>
        <taxon>Methanobacteriati</taxon>
        <taxon>Methanobacteriota</taxon>
        <taxon>Stenosarchaea group</taxon>
        <taxon>Halobacteria</taxon>
        <taxon>Halobacteriales</taxon>
        <taxon>Haloarculaceae</taxon>
        <taxon>Halosimplex</taxon>
    </lineage>
</organism>
<dbReference type="PATRIC" id="fig|797114.5.peg.22"/>
<gene>
    <name evidence="2" type="ORF">C475_00130</name>
</gene>
<dbReference type="Pfam" id="PF25956">
    <property type="entry name" value="DUF7993"/>
    <property type="match status" value="1"/>
</dbReference>
<dbReference type="InterPro" id="IPR058306">
    <property type="entry name" value="DUF7993"/>
</dbReference>
<accession>M0D8N8</accession>
<evidence type="ECO:0000313" key="2">
    <source>
        <dbReference type="EMBL" id="ELZ30504.1"/>
    </source>
</evidence>
<proteinExistence type="predicted"/>
<dbReference type="eggNOG" id="arCOG04658">
    <property type="taxonomic scope" value="Archaea"/>
</dbReference>
<dbReference type="AlphaFoldDB" id="M0D8N8"/>
<evidence type="ECO:0000259" key="1">
    <source>
        <dbReference type="Pfam" id="PF25956"/>
    </source>
</evidence>